<dbReference type="EMBL" id="HACG01049298">
    <property type="protein sequence ID" value="CEK96163.1"/>
    <property type="molecule type" value="Transcribed_RNA"/>
</dbReference>
<sequence length="628" mass="72330">MAHTLDKHVSNIQGLCRTCGEKLLNRKEKKSYHKPAQCIHKTNDIFYVFGINVNNDLPNKHSTSMCRRCVSRIIRIQRTLSENSLKSTHNIADKYRNIWTEFNSDVSVNECSLCFHYKQNRLGCFKNVMNSKPTVTLDTVLHDLPMHSKQPCSDGRDISLQDEVDVTVEDNLHRKRTASHMTCSSTSPMLDSKKIHLYRSKSLQEPLSRGEEELFTHFVRRKLNTSHSHNVITCRTRGQPLVLKKIVKSRKQTSQIKSPTKRKRSKYLQDVRELVAGTSTDSLEVQQAHEIKRLPKRSRVNISKVAELKVIVPTPLAISMKESLGLSWRQERKHKAYLKQVGVEMPHERSERQCAKDVTRDWVHVDMKVFEGPDGHTMEAPYAYIKDLGSFVCTLLSDYSREGLLTWHSRCIPEDQIWVKVGGDHGKNSFKVTMQIANLARPNSKLNTILVAIAKVTYNNVETIMTDMKSRIETLTRLEWEGKKLVVFFYGDYDFLTKVYGLSGAQGRYPCLWCLQSRKDFQVPTESRSVQARGLSLLKQYHNRFITIGHGNKKHASLYYNCLHAPILNIDIDKVAPPYLHILLGIVHKHHTLLEKAADRIDRDIMVNIEKEHTCSNTIQYLKQYGNN</sequence>
<dbReference type="EMBL" id="HACG01049297">
    <property type="protein sequence ID" value="CEK96162.1"/>
    <property type="molecule type" value="Transcribed_RNA"/>
</dbReference>
<reference evidence="2" key="1">
    <citation type="submission" date="2014-12" db="EMBL/GenBank/DDBJ databases">
        <title>Insight into the proteome of Arion vulgaris.</title>
        <authorList>
            <person name="Aradska J."/>
            <person name="Bulat T."/>
            <person name="Smidak R."/>
            <person name="Sarate P."/>
            <person name="Gangsoo J."/>
            <person name="Sialana F."/>
            <person name="Bilban M."/>
            <person name="Lubec G."/>
        </authorList>
    </citation>
    <scope>NUCLEOTIDE SEQUENCE</scope>
    <source>
        <tissue evidence="2">Skin</tissue>
    </source>
</reference>
<protein>
    <submittedName>
        <fullName evidence="2">Uncharacterized protein</fullName>
    </submittedName>
</protein>
<accession>A0A0B7BT47</accession>
<evidence type="ECO:0000313" key="2">
    <source>
        <dbReference type="EMBL" id="CEK96163.1"/>
    </source>
</evidence>
<dbReference type="InterPro" id="IPR009689">
    <property type="entry name" value="DUF1280"/>
</dbReference>
<name>A0A0B7BT47_9EUPU</name>
<evidence type="ECO:0000313" key="1">
    <source>
        <dbReference type="EMBL" id="CEK96162.1"/>
    </source>
</evidence>
<gene>
    <name evidence="2" type="primary">ORF210810</name>
    <name evidence="1" type="synonym">ORF210802</name>
</gene>
<dbReference type="AlphaFoldDB" id="A0A0B7BT47"/>
<dbReference type="PANTHER" id="PTHR31424">
    <property type="entry name" value="PROTEIN CBG23806"/>
    <property type="match status" value="1"/>
</dbReference>
<proteinExistence type="predicted"/>
<dbReference type="Pfam" id="PF06918">
    <property type="entry name" value="DUF1280"/>
    <property type="match status" value="1"/>
</dbReference>
<organism evidence="2">
    <name type="scientific">Arion vulgaris</name>
    <dbReference type="NCBI Taxonomy" id="1028688"/>
    <lineage>
        <taxon>Eukaryota</taxon>
        <taxon>Metazoa</taxon>
        <taxon>Spiralia</taxon>
        <taxon>Lophotrochozoa</taxon>
        <taxon>Mollusca</taxon>
        <taxon>Gastropoda</taxon>
        <taxon>Heterobranchia</taxon>
        <taxon>Euthyneura</taxon>
        <taxon>Panpulmonata</taxon>
        <taxon>Eupulmonata</taxon>
        <taxon>Stylommatophora</taxon>
        <taxon>Helicina</taxon>
        <taxon>Arionoidea</taxon>
        <taxon>Arionidae</taxon>
        <taxon>Arion</taxon>
    </lineage>
</organism>